<organism evidence="1 2">
    <name type="scientific">Citrus sinensis</name>
    <name type="common">Sweet orange</name>
    <name type="synonym">Citrus aurantium var. sinensis</name>
    <dbReference type="NCBI Taxonomy" id="2711"/>
    <lineage>
        <taxon>Eukaryota</taxon>
        <taxon>Viridiplantae</taxon>
        <taxon>Streptophyta</taxon>
        <taxon>Embryophyta</taxon>
        <taxon>Tracheophyta</taxon>
        <taxon>Spermatophyta</taxon>
        <taxon>Magnoliopsida</taxon>
        <taxon>eudicotyledons</taxon>
        <taxon>Gunneridae</taxon>
        <taxon>Pentapetalae</taxon>
        <taxon>rosids</taxon>
        <taxon>malvids</taxon>
        <taxon>Sapindales</taxon>
        <taxon>Rutaceae</taxon>
        <taxon>Aurantioideae</taxon>
        <taxon>Citrus</taxon>
    </lineage>
</organism>
<sequence>MVPWYADIVNYLVTRTLPCDLTKAQKDKIKSDAKYYVWDDPYLWKHCSDQVIRRCVSEFEIPSILQFCHSYACGGHFGPKRTASKVLECGLFWPTLFRDSYMFCKSCESCQKTGNLSHRNQMPLTPILVCEIFDVWGIDFMGPFPSSFGNSYILLAVDYVSKWVEAKATRTDNAKVVVDFVKSNIFARFSVPRAMISDRGTHFCNRVVEALFKRYHVTHRVSTAYHPQTSGQAEISNREIKSILEKTVSPNRKDWSLRLDDALWAYRTAYKTPIGMSPYRLVFGKPCHLPVELEHRAYWAVKQCNMRMDEAGKQRKLQLQELEEIRNESYESSRFYKEKTKIFHDRMILRKEFSVGQKVLLFHSKLKLFPGKLRSRWVGPFIVTNVFPHGAVEIRSPISNKPFKVNGHRLKPFYEGFLVNIVEELALENPIYGD</sequence>
<gene>
    <name evidence="1" type="ORF">KPL71_013865</name>
</gene>
<name>A0ACB8K7Q6_CITSI</name>
<protein>
    <submittedName>
        <fullName evidence="1">Uncharacterized protein</fullName>
    </submittedName>
</protein>
<dbReference type="Proteomes" id="UP000829398">
    <property type="component" value="Chromosome 5"/>
</dbReference>
<evidence type="ECO:0000313" key="2">
    <source>
        <dbReference type="Proteomes" id="UP000829398"/>
    </source>
</evidence>
<dbReference type="EMBL" id="CM039174">
    <property type="protein sequence ID" value="KAH9750399.1"/>
    <property type="molecule type" value="Genomic_DNA"/>
</dbReference>
<proteinExistence type="predicted"/>
<comment type="caution">
    <text evidence="1">The sequence shown here is derived from an EMBL/GenBank/DDBJ whole genome shotgun (WGS) entry which is preliminary data.</text>
</comment>
<reference evidence="2" key="1">
    <citation type="journal article" date="2023" name="Hortic. Res.">
        <title>A chromosome-level phased genome enabling allele-level studies in sweet orange: a case study on citrus Huanglongbing tolerance.</title>
        <authorList>
            <person name="Wu B."/>
            <person name="Yu Q."/>
            <person name="Deng Z."/>
            <person name="Duan Y."/>
            <person name="Luo F."/>
            <person name="Gmitter F. Jr."/>
        </authorList>
    </citation>
    <scope>NUCLEOTIDE SEQUENCE [LARGE SCALE GENOMIC DNA]</scope>
    <source>
        <strain evidence="2">cv. Valencia</strain>
    </source>
</reference>
<evidence type="ECO:0000313" key="1">
    <source>
        <dbReference type="EMBL" id="KAH9750399.1"/>
    </source>
</evidence>
<accession>A0ACB8K7Q6</accession>
<keyword evidence="2" id="KW-1185">Reference proteome</keyword>